<evidence type="ECO:0000256" key="4">
    <source>
        <dbReference type="ARBA" id="ARBA00022525"/>
    </source>
</evidence>
<dbReference type="KEGG" id="pavi:110756891"/>
<keyword evidence="5 8" id="KW-0378">Hydrolase</keyword>
<dbReference type="RefSeq" id="XP_021814067.1">
    <property type="nucleotide sequence ID" value="XM_021958375.1"/>
</dbReference>
<dbReference type="PANTHER" id="PTHR31375">
    <property type="match status" value="1"/>
</dbReference>
<dbReference type="InterPro" id="IPR012334">
    <property type="entry name" value="Pectin_lyas_fold"/>
</dbReference>
<evidence type="ECO:0000256" key="9">
    <source>
        <dbReference type="SAM" id="SignalP"/>
    </source>
</evidence>
<keyword evidence="7" id="KW-0961">Cell wall biogenesis/degradation</keyword>
<organism evidence="10 11">
    <name type="scientific">Prunus avium</name>
    <name type="common">Cherry</name>
    <name type="synonym">Cerasus avium</name>
    <dbReference type="NCBI Taxonomy" id="42229"/>
    <lineage>
        <taxon>Eukaryota</taxon>
        <taxon>Viridiplantae</taxon>
        <taxon>Streptophyta</taxon>
        <taxon>Embryophyta</taxon>
        <taxon>Tracheophyta</taxon>
        <taxon>Spermatophyta</taxon>
        <taxon>Magnoliopsida</taxon>
        <taxon>eudicotyledons</taxon>
        <taxon>Gunneridae</taxon>
        <taxon>Pentapetalae</taxon>
        <taxon>rosids</taxon>
        <taxon>fabids</taxon>
        <taxon>Rosales</taxon>
        <taxon>Rosaceae</taxon>
        <taxon>Amygdaloideae</taxon>
        <taxon>Amygdaleae</taxon>
        <taxon>Prunus</taxon>
    </lineage>
</organism>
<accession>A0A6P5SIH3</accession>
<keyword evidence="3" id="KW-0134">Cell wall</keyword>
<evidence type="ECO:0000313" key="11">
    <source>
        <dbReference type="RefSeq" id="XP_021814067.1"/>
    </source>
</evidence>
<evidence type="ECO:0000256" key="2">
    <source>
        <dbReference type="ARBA" id="ARBA00008834"/>
    </source>
</evidence>
<dbReference type="InterPro" id="IPR000743">
    <property type="entry name" value="Glyco_hydro_28"/>
</dbReference>
<dbReference type="Pfam" id="PF00295">
    <property type="entry name" value="Glyco_hydro_28"/>
    <property type="match status" value="1"/>
</dbReference>
<evidence type="ECO:0000256" key="8">
    <source>
        <dbReference type="RuleBase" id="RU361169"/>
    </source>
</evidence>
<evidence type="ECO:0000256" key="5">
    <source>
        <dbReference type="ARBA" id="ARBA00022801"/>
    </source>
</evidence>
<keyword evidence="9" id="KW-0732">Signal</keyword>
<keyword evidence="4" id="KW-0964">Secreted</keyword>
<feature type="chain" id="PRO_5027976112" evidence="9">
    <location>
        <begin position="26"/>
        <end position="249"/>
    </location>
</feature>
<evidence type="ECO:0000256" key="6">
    <source>
        <dbReference type="ARBA" id="ARBA00023295"/>
    </source>
</evidence>
<dbReference type="AlphaFoldDB" id="A0A6P5SIH3"/>
<dbReference type="GO" id="GO:0005975">
    <property type="term" value="P:carbohydrate metabolic process"/>
    <property type="evidence" value="ECO:0007669"/>
    <property type="project" value="InterPro"/>
</dbReference>
<dbReference type="GeneID" id="110756891"/>
<evidence type="ECO:0000256" key="3">
    <source>
        <dbReference type="ARBA" id="ARBA00022512"/>
    </source>
</evidence>
<dbReference type="InterPro" id="IPR011050">
    <property type="entry name" value="Pectin_lyase_fold/virulence"/>
</dbReference>
<evidence type="ECO:0000313" key="10">
    <source>
        <dbReference type="Proteomes" id="UP000515124"/>
    </source>
</evidence>
<keyword evidence="10" id="KW-1185">Reference proteome</keyword>
<dbReference type="GO" id="GO:0004650">
    <property type="term" value="F:polygalacturonase activity"/>
    <property type="evidence" value="ECO:0007669"/>
    <property type="project" value="InterPro"/>
</dbReference>
<reference evidence="11" key="1">
    <citation type="submission" date="2025-08" db="UniProtKB">
        <authorList>
            <consortium name="RefSeq"/>
        </authorList>
    </citation>
    <scope>IDENTIFICATION</scope>
</reference>
<evidence type="ECO:0000256" key="7">
    <source>
        <dbReference type="ARBA" id="ARBA00023316"/>
    </source>
</evidence>
<dbReference type="GO" id="GO:0071555">
    <property type="term" value="P:cell wall organization"/>
    <property type="evidence" value="ECO:0007669"/>
    <property type="project" value="UniProtKB-KW"/>
</dbReference>
<proteinExistence type="inferred from homology"/>
<dbReference type="SUPFAM" id="SSF51126">
    <property type="entry name" value="Pectin lyase-like"/>
    <property type="match status" value="1"/>
</dbReference>
<gene>
    <name evidence="11" type="primary">LOC110756891</name>
</gene>
<name>A0A6P5SIH3_PRUAV</name>
<feature type="signal peptide" evidence="9">
    <location>
        <begin position="1"/>
        <end position="25"/>
    </location>
</feature>
<evidence type="ECO:0000256" key="1">
    <source>
        <dbReference type="ARBA" id="ARBA00004191"/>
    </source>
</evidence>
<sequence length="249" mass="25739">MANPKSLLLLLLLSQLVLMMGGAHAAVVTYSVSSLGAIADGKTDSTKAFLSAWSEACASVQPAVIYVPAGRFLLRNAAFSGPCKNSAITFRIDGTLVAPSDYRVIGNTANWIFFEHVNGVTISGGLLDGQGTGLWACKASTKSCPSGATTLGFSSSNNIVVSGLVSLNSQMFHIVINGCQNVKMQGVKVSASGNSPNTDGIHVQMSSEVTILNSKIATGDDCVSIGPGTTNLWIENVACGPGHGIRYLA</sequence>
<dbReference type="Gene3D" id="2.160.20.10">
    <property type="entry name" value="Single-stranded right-handed beta-helix, Pectin lyase-like"/>
    <property type="match status" value="1"/>
</dbReference>
<dbReference type="Proteomes" id="UP000515124">
    <property type="component" value="Unplaced"/>
</dbReference>
<protein>
    <submittedName>
        <fullName evidence="11">Polygalacturonase-like</fullName>
    </submittedName>
</protein>
<comment type="subcellular location">
    <subcellularLocation>
        <location evidence="1">Secreted</location>
        <location evidence="1">Cell wall</location>
    </subcellularLocation>
</comment>
<keyword evidence="6 8" id="KW-0326">Glycosidase</keyword>
<comment type="similarity">
    <text evidence="2 8">Belongs to the glycosyl hydrolase 28 family.</text>
</comment>
<dbReference type="Gramene" id="Pav_sc0000557.1_g320.1.br:mrna">
    <property type="protein sequence ID" value="Pav_sc0000557.1_g320.1.br:mrna"/>
    <property type="gene ID" value="Pav_sc0000557.1_g320.1.br"/>
</dbReference>